<dbReference type="Proteomes" id="UP001149140">
    <property type="component" value="Unassembled WGS sequence"/>
</dbReference>
<evidence type="ECO:0000313" key="4">
    <source>
        <dbReference type="Proteomes" id="UP001149140"/>
    </source>
</evidence>
<evidence type="ECO:0000256" key="2">
    <source>
        <dbReference type="ARBA" id="ARBA00022679"/>
    </source>
</evidence>
<dbReference type="CDD" id="cd00683">
    <property type="entry name" value="Trans_IPPS_HH"/>
    <property type="match status" value="1"/>
</dbReference>
<dbReference type="InterPro" id="IPR008949">
    <property type="entry name" value="Isoprenoid_synthase_dom_sf"/>
</dbReference>
<proteinExistence type="predicted"/>
<comment type="caution">
    <text evidence="3">The sequence shown here is derived from an EMBL/GenBank/DDBJ whole genome shotgun (WGS) entry which is preliminary data.</text>
</comment>
<dbReference type="AlphaFoldDB" id="A0A9X3S5J0"/>
<dbReference type="InterPro" id="IPR044843">
    <property type="entry name" value="Trans_IPPS_bact-type"/>
</dbReference>
<dbReference type="SUPFAM" id="SSF48576">
    <property type="entry name" value="Terpenoid synthases"/>
    <property type="match status" value="1"/>
</dbReference>
<dbReference type="Pfam" id="PF00494">
    <property type="entry name" value="SQS_PSY"/>
    <property type="match status" value="1"/>
</dbReference>
<dbReference type="InterPro" id="IPR033904">
    <property type="entry name" value="Trans_IPPS_HH"/>
</dbReference>
<evidence type="ECO:0000256" key="1">
    <source>
        <dbReference type="ARBA" id="ARBA00004684"/>
    </source>
</evidence>
<gene>
    <name evidence="3" type="ORF">OM076_35825</name>
</gene>
<comment type="pathway">
    <text evidence="1">Carotenoid biosynthesis; phytoene biosynthesis.</text>
</comment>
<sequence>MTGAAAAPRADLREARATTRRVAGTFALACRLLPRAVRDDVYLLYLVLRTLDDLVDDGHMEASARVDAVAAWAAGQVGPGTREVAILDALAARHPLPRRAVADFCTGMHQDLARATFAGEADVDRYCYRVAGTVGLLMTAVLGARDERRAGPAAVALGMAMQRTNILRDIDEDLARGRIYVSQEALERHGSLLPGRRSALLREQIAYADRLYEVGLAGVDALGRGRRAIAAAGAAYREILRQLERDGYGVSAGRSSVPTPRKLAVAGRAACRG</sequence>
<dbReference type="GO" id="GO:0016117">
    <property type="term" value="P:carotenoid biosynthetic process"/>
    <property type="evidence" value="ECO:0007669"/>
    <property type="project" value="UniProtKB-ARBA"/>
</dbReference>
<dbReference type="InterPro" id="IPR002060">
    <property type="entry name" value="Squ/phyt_synthse"/>
</dbReference>
<dbReference type="RefSeq" id="WP_270044952.1">
    <property type="nucleotide sequence ID" value="NZ_JAPDOD010000050.1"/>
</dbReference>
<dbReference type="Gene3D" id="1.10.600.10">
    <property type="entry name" value="Farnesyl Diphosphate Synthase"/>
    <property type="match status" value="1"/>
</dbReference>
<dbReference type="SFLD" id="SFLDG01212">
    <property type="entry name" value="Phytoene_synthase_like"/>
    <property type="match status" value="1"/>
</dbReference>
<dbReference type="EMBL" id="JAPDOD010000050">
    <property type="protein sequence ID" value="MDA0165692.1"/>
    <property type="molecule type" value="Genomic_DNA"/>
</dbReference>
<dbReference type="InterPro" id="IPR019845">
    <property type="entry name" value="Squalene/phytoene_synthase_CS"/>
</dbReference>
<reference evidence="3" key="1">
    <citation type="submission" date="2022-10" db="EMBL/GenBank/DDBJ databases">
        <title>The WGS of Solirubrobacter ginsenosidimutans DSM 21036.</title>
        <authorList>
            <person name="Jiang Z."/>
        </authorList>
    </citation>
    <scope>NUCLEOTIDE SEQUENCE</scope>
    <source>
        <strain evidence="3">DSM 21036</strain>
    </source>
</reference>
<dbReference type="PANTHER" id="PTHR31480">
    <property type="entry name" value="BIFUNCTIONAL LYCOPENE CYCLASE/PHYTOENE SYNTHASE"/>
    <property type="match status" value="1"/>
</dbReference>
<keyword evidence="4" id="KW-1185">Reference proteome</keyword>
<keyword evidence="2" id="KW-0808">Transferase</keyword>
<evidence type="ECO:0000313" key="3">
    <source>
        <dbReference type="EMBL" id="MDA0165692.1"/>
    </source>
</evidence>
<dbReference type="PROSITE" id="PS01044">
    <property type="entry name" value="SQUALEN_PHYTOEN_SYN_1"/>
    <property type="match status" value="1"/>
</dbReference>
<protein>
    <submittedName>
        <fullName evidence="3">Phytoene/squalene synthase family protein</fullName>
    </submittedName>
</protein>
<name>A0A9X3S5J0_9ACTN</name>
<dbReference type="GO" id="GO:0051996">
    <property type="term" value="F:squalene synthase [NAD(P)H] activity"/>
    <property type="evidence" value="ECO:0007669"/>
    <property type="project" value="InterPro"/>
</dbReference>
<dbReference type="GO" id="GO:0004311">
    <property type="term" value="F:geranylgeranyl diphosphate synthase activity"/>
    <property type="evidence" value="ECO:0007669"/>
    <property type="project" value="InterPro"/>
</dbReference>
<accession>A0A9X3S5J0</accession>
<dbReference type="SFLD" id="SFLDG01018">
    <property type="entry name" value="Squalene/Phytoene_Synthase_Lik"/>
    <property type="match status" value="1"/>
</dbReference>
<organism evidence="3 4">
    <name type="scientific">Solirubrobacter ginsenosidimutans</name>
    <dbReference type="NCBI Taxonomy" id="490573"/>
    <lineage>
        <taxon>Bacteria</taxon>
        <taxon>Bacillati</taxon>
        <taxon>Actinomycetota</taxon>
        <taxon>Thermoleophilia</taxon>
        <taxon>Solirubrobacterales</taxon>
        <taxon>Solirubrobacteraceae</taxon>
        <taxon>Solirubrobacter</taxon>
    </lineage>
</organism>
<dbReference type="SFLD" id="SFLDS00005">
    <property type="entry name" value="Isoprenoid_Synthase_Type_I"/>
    <property type="match status" value="1"/>
</dbReference>